<name>A0A2S7XTS9_9GAMM</name>
<dbReference type="RefSeq" id="WP_105072876.1">
    <property type="nucleotide sequence ID" value="NZ_PPGH01000018.1"/>
</dbReference>
<comment type="caution">
    <text evidence="1">The sequence shown here is derived from an EMBL/GenBank/DDBJ whole genome shotgun (WGS) entry which is preliminary data.</text>
</comment>
<sequence length="195" mass="21718">MILNAIIDDITHQIRVPDALLNQAEDFYTQLDRDMAGGWQMSRTWVNTPAAHQRAQIVADKLLTALEAGNEKLGLLMAGYLLARLPGLVAVAFDTQGDMHNHQFTFATTDEITDDAVATMPAAPERRAGLSKIEAMAQAGREVTPVFRVGRGWRFSVFDHITQCWQDAPLTATEIEANTLRQTVFKARYDTLCQE</sequence>
<accession>A0A2S7XTS9</accession>
<dbReference type="OrthoDB" id="5624469at2"/>
<proteinExistence type="predicted"/>
<reference evidence="1 2" key="1">
    <citation type="submission" date="2018-01" db="EMBL/GenBank/DDBJ databases">
        <title>The complete genome sequence of Chromatium okenii LaCa, a purple sulfur bacterium with a turbulent life.</title>
        <authorList>
            <person name="Luedin S.M."/>
            <person name="Liechti N."/>
            <person name="Storelli N."/>
            <person name="Danza F."/>
            <person name="Wittwer M."/>
            <person name="Pothier J.F."/>
            <person name="Tonolla M.A."/>
        </authorList>
    </citation>
    <scope>NUCLEOTIDE SEQUENCE [LARGE SCALE GENOMIC DNA]</scope>
    <source>
        <strain evidence="1 2">LaCa</strain>
    </source>
</reference>
<dbReference type="AlphaFoldDB" id="A0A2S7XTS9"/>
<evidence type="ECO:0000313" key="1">
    <source>
        <dbReference type="EMBL" id="PQJ97135.1"/>
    </source>
</evidence>
<dbReference type="EMBL" id="PPGH01000018">
    <property type="protein sequence ID" value="PQJ97135.1"/>
    <property type="molecule type" value="Genomic_DNA"/>
</dbReference>
<evidence type="ECO:0000313" key="2">
    <source>
        <dbReference type="Proteomes" id="UP000239936"/>
    </source>
</evidence>
<gene>
    <name evidence="1" type="ORF">CXB77_03985</name>
</gene>
<protein>
    <submittedName>
        <fullName evidence="1">Uncharacterized protein</fullName>
    </submittedName>
</protein>
<dbReference type="Proteomes" id="UP000239936">
    <property type="component" value="Unassembled WGS sequence"/>
</dbReference>
<organism evidence="1 2">
    <name type="scientific">Chromatium okenii</name>
    <dbReference type="NCBI Taxonomy" id="61644"/>
    <lineage>
        <taxon>Bacteria</taxon>
        <taxon>Pseudomonadati</taxon>
        <taxon>Pseudomonadota</taxon>
        <taxon>Gammaproteobacteria</taxon>
        <taxon>Chromatiales</taxon>
        <taxon>Chromatiaceae</taxon>
        <taxon>Chromatium</taxon>
    </lineage>
</organism>
<keyword evidence="2" id="KW-1185">Reference proteome</keyword>